<feature type="transmembrane region" description="Helical" evidence="1">
    <location>
        <begin position="237"/>
        <end position="255"/>
    </location>
</feature>
<feature type="transmembrane region" description="Helical" evidence="1">
    <location>
        <begin position="190"/>
        <end position="208"/>
    </location>
</feature>
<keyword evidence="1" id="KW-0812">Transmembrane</keyword>
<gene>
    <name evidence="2" type="ORF">GA0074696_4526</name>
</gene>
<feature type="transmembrane region" description="Helical" evidence="1">
    <location>
        <begin position="63"/>
        <end position="83"/>
    </location>
</feature>
<feature type="transmembrane region" description="Helical" evidence="1">
    <location>
        <begin position="95"/>
        <end position="116"/>
    </location>
</feature>
<evidence type="ECO:0000256" key="1">
    <source>
        <dbReference type="SAM" id="Phobius"/>
    </source>
</evidence>
<sequence>MAPDGLSRNLPIGLGWIAAGISALGVESFAVTAHPQHSATLLLSALALLFGLWVFLADGGMRITAVGVYNFSFALFVGFAALYSELKAGPGGAPVPILPGLTLCYFLHVSTWLLFWSRLRRRPESEPVRADPALSRWALRWGITLLALGVVLSLAFPSRYHHLLIDSAGFVGVVLLGLGLLPGRRRRRRLVYGLVPAAGFGLYYAYLFNDFGRIVLGSLGFALAMILANRGRGRRHVKVWVLAVAAPAVFVLGQIRATSIVDNPDADGLGSVVTPFRDFTRLLELNAMGVLPKGWGETFWAAAVTLVPRAMWPEKPDGLGAALVPILSPEMVGTGHTHAALSFGEWLINFGLVGLVLMVPITGLTLRWIDRAVDRVAARPLTTPRRLLGYTAGVLVVVGMVDLMWVGTSTYVSRTGCRLLVLLLLFVLVAWRHRPPWGLSSEGSAAPPASALRH</sequence>
<evidence type="ECO:0000313" key="2">
    <source>
        <dbReference type="EMBL" id="SCF33243.1"/>
    </source>
</evidence>
<feature type="transmembrane region" description="Helical" evidence="1">
    <location>
        <begin position="137"/>
        <end position="156"/>
    </location>
</feature>
<accession>A0A1C4ZJT2</accession>
<reference evidence="2 3" key="1">
    <citation type="submission" date="2016-06" db="EMBL/GenBank/DDBJ databases">
        <authorList>
            <person name="Kjaerup R.B."/>
            <person name="Dalgaard T.S."/>
            <person name="Juul-Madsen H.R."/>
        </authorList>
    </citation>
    <scope>NUCLEOTIDE SEQUENCE [LARGE SCALE GENOMIC DNA]</scope>
    <source>
        <strain evidence="2 3">DSM 43821</strain>
    </source>
</reference>
<keyword evidence="1" id="KW-0472">Membrane</keyword>
<protein>
    <recommendedName>
        <fullName evidence="4">O-antigen polysaccharide polymerase Wzy</fullName>
    </recommendedName>
</protein>
<feature type="transmembrane region" description="Helical" evidence="1">
    <location>
        <begin position="214"/>
        <end position="230"/>
    </location>
</feature>
<dbReference type="Proteomes" id="UP000198228">
    <property type="component" value="Chromosome I"/>
</dbReference>
<proteinExistence type="predicted"/>
<feature type="transmembrane region" description="Helical" evidence="1">
    <location>
        <begin position="346"/>
        <end position="366"/>
    </location>
</feature>
<evidence type="ECO:0000313" key="3">
    <source>
        <dbReference type="Proteomes" id="UP000198228"/>
    </source>
</evidence>
<feature type="transmembrane region" description="Helical" evidence="1">
    <location>
        <begin position="162"/>
        <end position="183"/>
    </location>
</feature>
<keyword evidence="1" id="KW-1133">Transmembrane helix</keyword>
<feature type="transmembrane region" description="Helical" evidence="1">
    <location>
        <begin position="37"/>
        <end position="56"/>
    </location>
</feature>
<dbReference type="EMBL" id="LT607410">
    <property type="protein sequence ID" value="SCF33243.1"/>
    <property type="molecule type" value="Genomic_DNA"/>
</dbReference>
<dbReference type="AlphaFoldDB" id="A0A1C4ZJT2"/>
<feature type="transmembrane region" description="Helical" evidence="1">
    <location>
        <begin position="411"/>
        <end position="431"/>
    </location>
</feature>
<feature type="transmembrane region" description="Helical" evidence="1">
    <location>
        <begin position="12"/>
        <end position="31"/>
    </location>
</feature>
<organism evidence="2 3">
    <name type="scientific">Micromonospora purpureochromogenes</name>
    <dbReference type="NCBI Taxonomy" id="47872"/>
    <lineage>
        <taxon>Bacteria</taxon>
        <taxon>Bacillati</taxon>
        <taxon>Actinomycetota</taxon>
        <taxon>Actinomycetes</taxon>
        <taxon>Micromonosporales</taxon>
        <taxon>Micromonosporaceae</taxon>
        <taxon>Micromonospora</taxon>
    </lineage>
</organism>
<feature type="transmembrane region" description="Helical" evidence="1">
    <location>
        <begin position="387"/>
        <end position="405"/>
    </location>
</feature>
<name>A0A1C4ZJT2_9ACTN</name>
<evidence type="ECO:0008006" key="4">
    <source>
        <dbReference type="Google" id="ProtNLM"/>
    </source>
</evidence>